<evidence type="ECO:0000313" key="3">
    <source>
        <dbReference type="EMBL" id="GAC30257.1"/>
    </source>
</evidence>
<dbReference type="PANTHER" id="PTHR40252">
    <property type="entry name" value="BLR0328 PROTEIN"/>
    <property type="match status" value="1"/>
</dbReference>
<dbReference type="SMART" id="SM01204">
    <property type="entry name" value="FIST_C"/>
    <property type="match status" value="1"/>
</dbReference>
<reference evidence="4" key="1">
    <citation type="journal article" date="2014" name="Environ. Microbiol.">
        <title>Comparative genomics of the marine bacterial genus Glaciecola reveals the high degree of genomic diversity and genomic characteristic for cold adaptation.</title>
        <authorList>
            <person name="Qin Q.L."/>
            <person name="Xie B.B."/>
            <person name="Yu Y."/>
            <person name="Shu Y.L."/>
            <person name="Rong J.C."/>
            <person name="Zhang Y.J."/>
            <person name="Zhao D.L."/>
            <person name="Chen X.L."/>
            <person name="Zhang X.Y."/>
            <person name="Chen B."/>
            <person name="Zhou B.C."/>
            <person name="Zhang Y.Z."/>
        </authorList>
    </citation>
    <scope>NUCLEOTIDE SEQUENCE [LARGE SCALE GENOMIC DNA]</scope>
    <source>
        <strain evidence="4">ACAM 615</strain>
    </source>
</reference>
<protein>
    <recommendedName>
        <fullName evidence="5">GfdT protein</fullName>
    </recommendedName>
</protein>
<dbReference type="InterPro" id="IPR013702">
    <property type="entry name" value="FIST_domain_N"/>
</dbReference>
<feature type="domain" description="FIST" evidence="1">
    <location>
        <begin position="27"/>
        <end position="229"/>
    </location>
</feature>
<evidence type="ECO:0000313" key="4">
    <source>
        <dbReference type="Proteomes" id="UP000006251"/>
    </source>
</evidence>
<dbReference type="NCBIfam" id="NF041558">
    <property type="entry name" value="NosP"/>
    <property type="match status" value="1"/>
</dbReference>
<dbReference type="Pfam" id="PF08495">
    <property type="entry name" value="FIST"/>
    <property type="match status" value="1"/>
</dbReference>
<dbReference type="EMBL" id="BAEQ01000054">
    <property type="protein sequence ID" value="GAC30257.1"/>
    <property type="molecule type" value="Genomic_DNA"/>
</dbReference>
<gene>
    <name evidence="3" type="ORF">GPAL_3409</name>
</gene>
<evidence type="ECO:0000259" key="1">
    <source>
        <dbReference type="SMART" id="SM00897"/>
    </source>
</evidence>
<evidence type="ECO:0000259" key="2">
    <source>
        <dbReference type="SMART" id="SM01204"/>
    </source>
</evidence>
<feature type="domain" description="FIST C-domain" evidence="2">
    <location>
        <begin position="230"/>
        <end position="361"/>
    </location>
</feature>
<dbReference type="OrthoDB" id="9807948at2"/>
<organism evidence="3 4">
    <name type="scientific">Brumicola pallidula DSM 14239 = ACAM 615</name>
    <dbReference type="NCBI Taxonomy" id="1121922"/>
    <lineage>
        <taxon>Bacteria</taxon>
        <taxon>Pseudomonadati</taxon>
        <taxon>Pseudomonadota</taxon>
        <taxon>Gammaproteobacteria</taxon>
        <taxon>Alteromonadales</taxon>
        <taxon>Alteromonadaceae</taxon>
        <taxon>Brumicola</taxon>
    </lineage>
</organism>
<evidence type="ECO:0008006" key="5">
    <source>
        <dbReference type="Google" id="ProtNLM"/>
    </source>
</evidence>
<sequence>MISTSAISSASDPQIACSELKAQLDLSLMTTIIFYCASSFDLSLLADAINSHFPDNECVGCTTAGEFNGAGYETDTIVAVGFHDSCFAIQSTLIENLTEFSTFDAQKTINSLRESIAEKALAHIDSNSFIFSLVDGLSAKEEVFLTNLDTFTNGIPHFGGSAGVGLDGNKTHVFYDGKFRTSAAIVMFINTKQKFSIFSVNHVDQCRSKLVVTDADARTRQVFEINGEPAASVYAELMGLSVDELDAEVFSLHPLAVKIGRDYYIRSIQRVNKAFYSLSFYCAVDKGIVLNEVSLVDINMPLLKKLQSIRNSLGSPHMVMGCDCFLRRIASVSKGVIDKTHAIQSEFNLVGFNAYGEHINGLHLNQTFTGVYISEEAYE</sequence>
<keyword evidence="4" id="KW-1185">Reference proteome</keyword>
<name>K6ZIS2_9ALTE</name>
<dbReference type="AlphaFoldDB" id="K6ZIS2"/>
<accession>K6ZIS2</accession>
<dbReference type="PANTHER" id="PTHR40252:SF2">
    <property type="entry name" value="BLR0328 PROTEIN"/>
    <property type="match status" value="1"/>
</dbReference>
<comment type="caution">
    <text evidence="3">The sequence shown here is derived from an EMBL/GenBank/DDBJ whole genome shotgun (WGS) entry which is preliminary data.</text>
</comment>
<dbReference type="Proteomes" id="UP000006251">
    <property type="component" value="Unassembled WGS sequence"/>
</dbReference>
<dbReference type="Pfam" id="PF10442">
    <property type="entry name" value="FIST_C"/>
    <property type="match status" value="1"/>
</dbReference>
<dbReference type="RefSeq" id="WP_006014098.1">
    <property type="nucleotide sequence ID" value="NZ_AUAV01000008.1"/>
</dbReference>
<dbReference type="STRING" id="1121922.GCA_000428905_01681"/>
<dbReference type="SMART" id="SM00897">
    <property type="entry name" value="FIST"/>
    <property type="match status" value="1"/>
</dbReference>
<dbReference type="InterPro" id="IPR019494">
    <property type="entry name" value="FIST_C"/>
</dbReference>
<proteinExistence type="predicted"/>